<accession>A0A974HVL7</accession>
<dbReference type="InterPro" id="IPR003617">
    <property type="entry name" value="TFIIS/CRSP70_N_sub"/>
</dbReference>
<feature type="compositionally biased region" description="Basic and acidic residues" evidence="10">
    <location>
        <begin position="134"/>
        <end position="145"/>
    </location>
</feature>
<dbReference type="InterPro" id="IPR036575">
    <property type="entry name" value="TFIIS_cen_dom_sf"/>
</dbReference>
<keyword evidence="3" id="KW-0479">Metal-binding</keyword>
<keyword evidence="6 9" id="KW-0539">Nucleus</keyword>
<dbReference type="GO" id="GO:0003676">
    <property type="term" value="F:nucleic acid binding"/>
    <property type="evidence" value="ECO:0007669"/>
    <property type="project" value="InterPro"/>
</dbReference>
<dbReference type="SMART" id="SM00509">
    <property type="entry name" value="TFS2N"/>
    <property type="match status" value="1"/>
</dbReference>
<dbReference type="NCBIfam" id="TIGR01385">
    <property type="entry name" value="TFSII"/>
    <property type="match status" value="1"/>
</dbReference>
<evidence type="ECO:0000259" key="13">
    <source>
        <dbReference type="PROSITE" id="PS51321"/>
    </source>
</evidence>
<dbReference type="PROSITE" id="PS00466">
    <property type="entry name" value="ZF_TFIIS_1"/>
    <property type="match status" value="1"/>
</dbReference>
<keyword evidence="5" id="KW-0862">Zinc</keyword>
<feature type="region of interest" description="Disordered" evidence="10">
    <location>
        <begin position="86"/>
        <end position="242"/>
    </location>
</feature>
<sequence>MGLEEELLKIGRRLERRFSEGNTDRILELLKELQAIEVNVTLLRSTRVGVTVNKIKKKSDERKVIELATAIIKDWKKIFESSYKDKGTKATSDVVKPTQSGPARISSPTSKNLHVERPSQCPASYKPSHTQQDIPKEPKLKRSYSEDVQPSIQTEKKKERSHSPTIQPSLQVVKKPERRHSTNDKSFLHATKKPERVHSTDVQSSDHTTKKPERSHSTDVQSSLHTAKKTERASGGQMGSPVDIHSPSSCLLGPCYLTGDSVRDKCVEMVASALKTDDDYKQFGTNCERLAWEIEECIYSEVKVTDMKYRNRIRSRISNLKDPKNPNLRKNVLCGVVTPQSIATMTAEEMASDELRELRNTMTQEAIREHQMAKTGGTQTDLLQCEKCKKKNCSYNQVQTRSADEPMTTFVLCNECGNRWKFC</sequence>
<evidence type="ECO:0000256" key="4">
    <source>
        <dbReference type="ARBA" id="ARBA00022771"/>
    </source>
</evidence>
<reference evidence="15" key="1">
    <citation type="journal article" date="2016" name="Nature">
        <title>Genome evolution in the allotetraploid frog Xenopus laevis.</title>
        <authorList>
            <person name="Session A.M."/>
            <person name="Uno Y."/>
            <person name="Kwon T."/>
            <person name="Chapman J.A."/>
            <person name="Toyoda A."/>
            <person name="Takahashi S."/>
            <person name="Fukui A."/>
            <person name="Hikosaka A."/>
            <person name="Suzuki A."/>
            <person name="Kondo M."/>
            <person name="van Heeringen S.J."/>
            <person name="Quigley I."/>
            <person name="Heinz S."/>
            <person name="Ogino H."/>
            <person name="Ochi H."/>
            <person name="Hellsten U."/>
            <person name="Lyons J.B."/>
            <person name="Simakov O."/>
            <person name="Putnam N."/>
            <person name="Stites J."/>
            <person name="Kuroki Y."/>
            <person name="Tanaka T."/>
            <person name="Michiue T."/>
            <person name="Watanabe M."/>
            <person name="Bogdanovic O."/>
            <person name="Lister R."/>
            <person name="Georgiou G."/>
            <person name="Paranjpe S.S."/>
            <person name="van Kruijsbergen I."/>
            <person name="Shu S."/>
            <person name="Carlson J."/>
            <person name="Kinoshita T."/>
            <person name="Ohta Y."/>
            <person name="Mawaribuchi S."/>
            <person name="Jenkins J."/>
            <person name="Grimwood J."/>
            <person name="Schmutz J."/>
            <person name="Mitros T."/>
            <person name="Mozaffari S.V."/>
            <person name="Suzuki Y."/>
            <person name="Haramoto Y."/>
            <person name="Yamamoto T.S."/>
            <person name="Takagi C."/>
            <person name="Heald R."/>
            <person name="Miller K."/>
            <person name="Haudenschild C."/>
            <person name="Kitzman J."/>
            <person name="Nakayama T."/>
            <person name="Izutsu Y."/>
            <person name="Robert J."/>
            <person name="Fortriede J."/>
            <person name="Burns K."/>
            <person name="Lotay V."/>
            <person name="Karimi K."/>
            <person name="Yasuoka Y."/>
            <person name="Dichmann D.S."/>
            <person name="Flajnik M.F."/>
            <person name="Houston D.W."/>
            <person name="Shendure J."/>
            <person name="DuPasquier L."/>
            <person name="Vize P.D."/>
            <person name="Zorn A.M."/>
            <person name="Ito M."/>
            <person name="Marcotte E.M."/>
            <person name="Wallingford J.B."/>
            <person name="Ito Y."/>
            <person name="Asashima M."/>
            <person name="Ueno N."/>
            <person name="Matsuda Y."/>
            <person name="Veenstra G.J."/>
            <person name="Fujiyama A."/>
            <person name="Harland R.M."/>
            <person name="Taira M."/>
            <person name="Rokhsar D.S."/>
        </authorList>
    </citation>
    <scope>NUCLEOTIDE SEQUENCE [LARGE SCALE GENOMIC DNA]</scope>
    <source>
        <strain evidence="15">J</strain>
    </source>
</reference>
<keyword evidence="4 8" id="KW-0863">Zinc-finger</keyword>
<dbReference type="GO" id="GO:0005634">
    <property type="term" value="C:nucleus"/>
    <property type="evidence" value="ECO:0007669"/>
    <property type="project" value="UniProtKB-SubCell"/>
</dbReference>
<proteinExistence type="inferred from homology"/>
<evidence type="ECO:0000256" key="5">
    <source>
        <dbReference type="ARBA" id="ARBA00022833"/>
    </source>
</evidence>
<dbReference type="InterPro" id="IPR006289">
    <property type="entry name" value="TFSII"/>
</dbReference>
<comment type="subcellular location">
    <subcellularLocation>
        <location evidence="1 9">Nucleus</location>
    </subcellularLocation>
</comment>
<dbReference type="Gene3D" id="1.10.472.30">
    <property type="entry name" value="Transcription elongation factor S-II, central domain"/>
    <property type="match status" value="1"/>
</dbReference>
<evidence type="ECO:0000256" key="9">
    <source>
        <dbReference type="PROSITE-ProRule" id="PRU00649"/>
    </source>
</evidence>
<dbReference type="SUPFAM" id="SSF47676">
    <property type="entry name" value="Conserved domain common to transcription factors TFIIS, elongin A, CRSP70"/>
    <property type="match status" value="1"/>
</dbReference>
<dbReference type="SUPFAM" id="SSF57783">
    <property type="entry name" value="Zinc beta-ribbon"/>
    <property type="match status" value="1"/>
</dbReference>
<protein>
    <submittedName>
        <fullName evidence="14">Uncharacterized protein</fullName>
    </submittedName>
</protein>
<gene>
    <name evidence="14" type="ORF">XELAEV_18015098mg</name>
</gene>
<evidence type="ECO:0000256" key="7">
    <source>
        <dbReference type="ARBA" id="ARBA00025408"/>
    </source>
</evidence>
<dbReference type="EMBL" id="CM004469">
    <property type="protein sequence ID" value="OCT92042.1"/>
    <property type="molecule type" value="Genomic_DNA"/>
</dbReference>
<dbReference type="Proteomes" id="UP000694892">
    <property type="component" value="Chromosome 2S"/>
</dbReference>
<evidence type="ECO:0000256" key="3">
    <source>
        <dbReference type="ARBA" id="ARBA00022723"/>
    </source>
</evidence>
<evidence type="ECO:0000259" key="12">
    <source>
        <dbReference type="PROSITE" id="PS51319"/>
    </source>
</evidence>
<dbReference type="CDD" id="cd00183">
    <property type="entry name" value="TFIIS_I"/>
    <property type="match status" value="1"/>
</dbReference>
<dbReference type="Gene3D" id="1.20.930.10">
    <property type="entry name" value="Conserved domain common to transcription factors TFIIS, elongin A, CRSP70"/>
    <property type="match status" value="1"/>
</dbReference>
<feature type="compositionally biased region" description="Basic and acidic residues" evidence="10">
    <location>
        <begin position="179"/>
        <end position="199"/>
    </location>
</feature>
<dbReference type="Pfam" id="PF08711">
    <property type="entry name" value="Med26"/>
    <property type="match status" value="1"/>
</dbReference>
<name>A0A974HVL7_XENLA</name>
<dbReference type="Pfam" id="PF07500">
    <property type="entry name" value="TFIIS_M"/>
    <property type="match status" value="1"/>
</dbReference>
<dbReference type="Pfam" id="PF01096">
    <property type="entry name" value="Zn_ribbon_TFIIS"/>
    <property type="match status" value="1"/>
</dbReference>
<evidence type="ECO:0000256" key="1">
    <source>
        <dbReference type="ARBA" id="ARBA00004123"/>
    </source>
</evidence>
<dbReference type="GO" id="GO:0006368">
    <property type="term" value="P:transcription elongation by RNA polymerase II"/>
    <property type="evidence" value="ECO:0007669"/>
    <property type="project" value="InterPro"/>
</dbReference>
<dbReference type="PANTHER" id="PTHR11477">
    <property type="entry name" value="TRANSCRIPTION FACTOR S-II ZINC FINGER DOMAIN-CONTAINING PROTEIN"/>
    <property type="match status" value="1"/>
</dbReference>
<dbReference type="SMART" id="SM00440">
    <property type="entry name" value="ZnF_C2C2"/>
    <property type="match status" value="1"/>
</dbReference>
<evidence type="ECO:0000256" key="8">
    <source>
        <dbReference type="PROSITE-ProRule" id="PRU00472"/>
    </source>
</evidence>
<dbReference type="Gene3D" id="2.20.25.10">
    <property type="match status" value="1"/>
</dbReference>
<dbReference type="InterPro" id="IPR035441">
    <property type="entry name" value="TFIIS/LEDGF_dom_sf"/>
</dbReference>
<evidence type="ECO:0000313" key="15">
    <source>
        <dbReference type="Proteomes" id="UP000694892"/>
    </source>
</evidence>
<comment type="function">
    <text evidence="7">Necessary for efficient RNA polymerase II transcription elongation past template-encoded arresting sites. The arresting sites in DNA have the property of trapping a certain fraction of elongating RNA polymerases that pass through, resulting in locked ternary complexes. Cleavage of the nascent transcript by S-II allows the resumption of elongation from the new 3'-terminus.</text>
</comment>
<evidence type="ECO:0000256" key="2">
    <source>
        <dbReference type="ARBA" id="ARBA00009647"/>
    </source>
</evidence>
<evidence type="ECO:0000259" key="11">
    <source>
        <dbReference type="PROSITE" id="PS51133"/>
    </source>
</evidence>
<dbReference type="PANTHER" id="PTHR11477:SF48">
    <property type="entry name" value="TRANSCRIPTION ELONGATION FACTOR A PROTEIN 3 ISOFORM X1"/>
    <property type="match status" value="1"/>
</dbReference>
<dbReference type="InterPro" id="IPR035100">
    <property type="entry name" value="TF_IIS-typ"/>
</dbReference>
<dbReference type="InterPro" id="IPR003618">
    <property type="entry name" value="TFIIS_cen_dom"/>
</dbReference>
<dbReference type="CDD" id="cd13749">
    <property type="entry name" value="Zn-ribbon_TFIIS"/>
    <property type="match status" value="1"/>
</dbReference>
<dbReference type="SUPFAM" id="SSF46942">
    <property type="entry name" value="Elongation factor TFIIS domain 2"/>
    <property type="match status" value="1"/>
</dbReference>
<dbReference type="PROSITE" id="PS51319">
    <property type="entry name" value="TFIIS_N"/>
    <property type="match status" value="1"/>
</dbReference>
<feature type="compositionally biased region" description="Basic and acidic residues" evidence="10">
    <location>
        <begin position="207"/>
        <end position="217"/>
    </location>
</feature>
<organism evidence="14 15">
    <name type="scientific">Xenopus laevis</name>
    <name type="common">African clawed frog</name>
    <dbReference type="NCBI Taxonomy" id="8355"/>
    <lineage>
        <taxon>Eukaryota</taxon>
        <taxon>Metazoa</taxon>
        <taxon>Chordata</taxon>
        <taxon>Craniata</taxon>
        <taxon>Vertebrata</taxon>
        <taxon>Euteleostomi</taxon>
        <taxon>Amphibia</taxon>
        <taxon>Batrachia</taxon>
        <taxon>Anura</taxon>
        <taxon>Pipoidea</taxon>
        <taxon>Pipidae</taxon>
        <taxon>Xenopodinae</taxon>
        <taxon>Xenopus</taxon>
        <taxon>Xenopus</taxon>
    </lineage>
</organism>
<feature type="domain" description="TFIIS central" evidence="13">
    <location>
        <begin position="262"/>
        <end position="378"/>
    </location>
</feature>
<feature type="domain" description="TFIIS N-terminal" evidence="12">
    <location>
        <begin position="5"/>
        <end position="82"/>
    </location>
</feature>
<dbReference type="PIRSF" id="PIRSF006704">
    <property type="entry name" value="TF_IIS"/>
    <property type="match status" value="1"/>
</dbReference>
<dbReference type="AlphaFoldDB" id="A0A974HVL7"/>
<dbReference type="PROSITE" id="PS51133">
    <property type="entry name" value="ZF_TFIIS_2"/>
    <property type="match status" value="1"/>
</dbReference>
<dbReference type="FunFam" id="2.20.25.10:FF:000001">
    <property type="entry name" value="Probable Transcription elongation factor S-II"/>
    <property type="match status" value="1"/>
</dbReference>
<dbReference type="InterPro" id="IPR001222">
    <property type="entry name" value="Znf_TFIIS"/>
</dbReference>
<evidence type="ECO:0000313" key="14">
    <source>
        <dbReference type="EMBL" id="OCT92042.1"/>
    </source>
</evidence>
<feature type="domain" description="TFIIS-type" evidence="11">
    <location>
        <begin position="381"/>
        <end position="421"/>
    </location>
</feature>
<evidence type="ECO:0000256" key="6">
    <source>
        <dbReference type="ARBA" id="ARBA00023242"/>
    </source>
</evidence>
<dbReference type="InterPro" id="IPR017923">
    <property type="entry name" value="TFIIS_N"/>
</dbReference>
<dbReference type="PROSITE" id="PS51321">
    <property type="entry name" value="TFIIS_CENTRAL"/>
    <property type="match status" value="1"/>
</dbReference>
<dbReference type="GO" id="GO:0008270">
    <property type="term" value="F:zinc ion binding"/>
    <property type="evidence" value="ECO:0007669"/>
    <property type="project" value="UniProtKB-KW"/>
</dbReference>
<dbReference type="SMART" id="SM00510">
    <property type="entry name" value="TFS2M"/>
    <property type="match status" value="1"/>
</dbReference>
<evidence type="ECO:0000256" key="10">
    <source>
        <dbReference type="SAM" id="MobiDB-lite"/>
    </source>
</evidence>
<comment type="similarity">
    <text evidence="2">Belongs to the TFS-II family.</text>
</comment>
<feature type="compositionally biased region" description="Polar residues" evidence="10">
    <location>
        <begin position="97"/>
        <end position="112"/>
    </location>
</feature>